<dbReference type="InterPro" id="IPR043142">
    <property type="entry name" value="PapC-like_C_sf"/>
</dbReference>
<evidence type="ECO:0000256" key="2">
    <source>
        <dbReference type="ARBA" id="ARBA00008064"/>
    </source>
</evidence>
<feature type="domain" description="PapC-like C-terminal" evidence="9">
    <location>
        <begin position="752"/>
        <end position="807"/>
    </location>
</feature>
<name>A0A198FJ24_9GAMM</name>
<dbReference type="Pfam" id="PF13954">
    <property type="entry name" value="PapC_N"/>
    <property type="match status" value="1"/>
</dbReference>
<dbReference type="PATRIC" id="fig|1354337.4.peg.2519"/>
<keyword evidence="6" id="KW-0732">Signal</keyword>
<dbReference type="InterPro" id="IPR042186">
    <property type="entry name" value="FimD_plug_dom"/>
</dbReference>
<dbReference type="Gene3D" id="2.60.40.2610">
    <property type="entry name" value="Outer membrane usher protein FimD, plug domain"/>
    <property type="match status" value="1"/>
</dbReference>
<dbReference type="GO" id="GO:0015473">
    <property type="term" value="F:fimbrial usher porin activity"/>
    <property type="evidence" value="ECO:0007669"/>
    <property type="project" value="InterPro"/>
</dbReference>
<protein>
    <submittedName>
        <fullName evidence="11">Fimbrial usher protein</fullName>
    </submittedName>
</protein>
<evidence type="ECO:0000256" key="8">
    <source>
        <dbReference type="ARBA" id="ARBA00023237"/>
    </source>
</evidence>
<feature type="domain" description="PapC N-terminal" evidence="10">
    <location>
        <begin position="25"/>
        <end position="167"/>
    </location>
</feature>
<evidence type="ECO:0000313" key="12">
    <source>
        <dbReference type="Proteomes" id="UP000094023"/>
    </source>
</evidence>
<dbReference type="GO" id="GO:0009279">
    <property type="term" value="C:cell outer membrane"/>
    <property type="evidence" value="ECO:0007669"/>
    <property type="project" value="UniProtKB-SubCell"/>
</dbReference>
<dbReference type="STRING" id="1354337.M983_2452"/>
<keyword evidence="8" id="KW-0998">Cell outer membrane</keyword>
<accession>A0A198FJ24</accession>
<comment type="subcellular location">
    <subcellularLocation>
        <location evidence="1">Cell outer membrane</location>
        <topology evidence="1">Multi-pass membrane protein</topology>
    </subcellularLocation>
</comment>
<keyword evidence="7" id="KW-0472">Membrane</keyword>
<organism evidence="11 12">
    <name type="scientific">Proteus myxofaciens ATCC 19692</name>
    <dbReference type="NCBI Taxonomy" id="1354337"/>
    <lineage>
        <taxon>Bacteria</taxon>
        <taxon>Pseudomonadati</taxon>
        <taxon>Pseudomonadota</taxon>
        <taxon>Gammaproteobacteria</taxon>
        <taxon>Enterobacterales</taxon>
        <taxon>Morganellaceae</taxon>
        <taxon>Proteus</taxon>
    </lineage>
</organism>
<evidence type="ECO:0000256" key="3">
    <source>
        <dbReference type="ARBA" id="ARBA00022448"/>
    </source>
</evidence>
<dbReference type="InterPro" id="IPR037224">
    <property type="entry name" value="PapC_N_sf"/>
</dbReference>
<dbReference type="Pfam" id="PF13953">
    <property type="entry name" value="PapC_C"/>
    <property type="match status" value="1"/>
</dbReference>
<evidence type="ECO:0000256" key="5">
    <source>
        <dbReference type="ARBA" id="ARBA00022692"/>
    </source>
</evidence>
<evidence type="ECO:0000256" key="4">
    <source>
        <dbReference type="ARBA" id="ARBA00022452"/>
    </source>
</evidence>
<comment type="similarity">
    <text evidence="2">Belongs to the fimbrial export usher family.</text>
</comment>
<evidence type="ECO:0000256" key="7">
    <source>
        <dbReference type="ARBA" id="ARBA00023136"/>
    </source>
</evidence>
<dbReference type="AlphaFoldDB" id="A0A198FJ24"/>
<dbReference type="EMBL" id="LXEN01000118">
    <property type="protein sequence ID" value="OAT24927.1"/>
    <property type="molecule type" value="Genomic_DNA"/>
</dbReference>
<evidence type="ECO:0000259" key="9">
    <source>
        <dbReference type="Pfam" id="PF13953"/>
    </source>
</evidence>
<dbReference type="Pfam" id="PF00577">
    <property type="entry name" value="Usher"/>
    <property type="match status" value="1"/>
</dbReference>
<keyword evidence="4" id="KW-1134">Transmembrane beta strand</keyword>
<evidence type="ECO:0000256" key="6">
    <source>
        <dbReference type="ARBA" id="ARBA00022729"/>
    </source>
</evidence>
<reference evidence="11 12" key="1">
    <citation type="submission" date="2016-04" db="EMBL/GenBank/DDBJ databases">
        <title>ATOL: Assembling a taxonomically balanced genome-scale reconstruction of the evolutionary history of the Enterobacteriaceae.</title>
        <authorList>
            <person name="Plunkett G.III."/>
            <person name="Neeno-Eckwall E.C."/>
            <person name="Glasner J.D."/>
            <person name="Perna N.T."/>
        </authorList>
    </citation>
    <scope>NUCLEOTIDE SEQUENCE [LARGE SCALE GENOMIC DNA]</scope>
    <source>
        <strain evidence="11 12">ATCC 19692</strain>
    </source>
</reference>
<dbReference type="OrthoDB" id="6554712at2"/>
<evidence type="ECO:0000256" key="1">
    <source>
        <dbReference type="ARBA" id="ARBA00004571"/>
    </source>
</evidence>
<dbReference type="InterPro" id="IPR025949">
    <property type="entry name" value="PapC-like_C"/>
</dbReference>
<dbReference type="PANTHER" id="PTHR30451">
    <property type="entry name" value="OUTER MEMBRANE USHER PROTEIN"/>
    <property type="match status" value="1"/>
</dbReference>
<dbReference type="InterPro" id="IPR025885">
    <property type="entry name" value="PapC_N"/>
</dbReference>
<dbReference type="GO" id="GO:0009297">
    <property type="term" value="P:pilus assembly"/>
    <property type="evidence" value="ECO:0007669"/>
    <property type="project" value="InterPro"/>
</dbReference>
<keyword evidence="3" id="KW-0813">Transport</keyword>
<dbReference type="Proteomes" id="UP000094023">
    <property type="component" value="Unassembled WGS sequence"/>
</dbReference>
<dbReference type="SUPFAM" id="SSF141729">
    <property type="entry name" value="FimD N-terminal domain-like"/>
    <property type="match status" value="1"/>
</dbReference>
<dbReference type="Gene3D" id="2.60.40.2070">
    <property type="match status" value="1"/>
</dbReference>
<sequence>MLINKKNFSYIIPLLIFSSFIHADTFNINALYLSDHDNIDLSHFEKNDLTEGLYIVDIELNGKKIIRGKEIEFIDKDDLIIPCITPKIISYLPLTKEALDKILSNADVECIDIKNLDKNVAIEFNDSDQILSISIPQKYLEYSQINWIAPEFRNNGIPGIILDYNITNSYYRAKNQDTRNNLSIYGNLGANISAWRFRGNYQYRNELINNTSAQNNGKLKWEQIYAFRDIAKISAKLFLGEIQLKTDLFDSVRFKGISLYTDESMMPPNLRGYAPQITGVATSNATVTLSQNNRIIQQIKVPAGPFIIKDLSQSVTGTIDVTISEDNGSERKFQVTTTNIPFLTRKGEFRYKLNAGQLSPNGSDINDKFISLEGSVGVLNNTSLFSGVLSTQNKEYQAINIGIGQNLTKFGALSFDITHSKLNLSNSQKENGNSFRINYAKDVPSINGQITLMGYRFADRQFNSLLNFIEQKQTDDNVLYNDKDKHIISLSYSQQLPFFDTSVSITGSQHTYWNGGRNNYASIAFNKYFNSGLLKNSSISLSFNQSKSRQNKTDNQVYLAFNKRFEDNNNAMISYFGSHNSQNNKYTNNLNYSDRFDQKTNYNIGASTSDNLSNKSINAYLSHDGDAGQLQISGAFSDDIKSGSAMLNGSMTLTSHGLSIHPQVYRDQSRLLVGIPNVKGVSIDNGNATTNSFGIATLNNVPSYYRMEYAVDINELPKNVNIQDNIIETALTDGAIGYIELDADIGISLISRIKLKDGQYPPFGATVYNITREKTAGIIAEKGSVYLVGLNNDDKLNVKWGDNICTFTANSLLEQKDKHIAICQ</sequence>
<keyword evidence="12" id="KW-1185">Reference proteome</keyword>
<dbReference type="Gene3D" id="3.10.20.410">
    <property type="match status" value="1"/>
</dbReference>
<dbReference type="PANTHER" id="PTHR30451:SF4">
    <property type="entry name" value="OUTER MEMBRANE USHER PROTEIN YQIG-RELATED"/>
    <property type="match status" value="1"/>
</dbReference>
<keyword evidence="5" id="KW-0812">Transmembrane</keyword>
<dbReference type="Gene3D" id="2.60.40.3110">
    <property type="match status" value="1"/>
</dbReference>
<dbReference type="RefSeq" id="WP_066751320.1">
    <property type="nucleotide sequence ID" value="NZ_LXEN01000118.1"/>
</dbReference>
<proteinExistence type="inferred from homology"/>
<evidence type="ECO:0000259" key="10">
    <source>
        <dbReference type="Pfam" id="PF13954"/>
    </source>
</evidence>
<gene>
    <name evidence="11" type="ORF">M983_2452</name>
</gene>
<evidence type="ECO:0000313" key="11">
    <source>
        <dbReference type="EMBL" id="OAT24927.1"/>
    </source>
</evidence>
<comment type="caution">
    <text evidence="11">The sequence shown here is derived from an EMBL/GenBank/DDBJ whole genome shotgun (WGS) entry which is preliminary data.</text>
</comment>
<dbReference type="InterPro" id="IPR000015">
    <property type="entry name" value="Fimb_usher"/>
</dbReference>